<keyword evidence="1" id="KW-0812">Transmembrane</keyword>
<dbReference type="EMBL" id="CAJHUB010000676">
    <property type="protein sequence ID" value="CAD7675926.1"/>
    <property type="molecule type" value="Genomic_DNA"/>
</dbReference>
<sequence length="44" mass="5176">MSPIPECGSISKFWKNPWPAFLILIFGFPHCPFLLFFLRFGFLL</sequence>
<name>A0A811YFB8_NYCPR</name>
<evidence type="ECO:0000313" key="2">
    <source>
        <dbReference type="EMBL" id="CAD7675926.1"/>
    </source>
</evidence>
<evidence type="ECO:0000313" key="3">
    <source>
        <dbReference type="Proteomes" id="UP000645828"/>
    </source>
</evidence>
<comment type="caution">
    <text evidence="2">The sequence shown here is derived from an EMBL/GenBank/DDBJ whole genome shotgun (WGS) entry which is preliminary data.</text>
</comment>
<keyword evidence="1" id="KW-1133">Transmembrane helix</keyword>
<keyword evidence="3" id="KW-1185">Reference proteome</keyword>
<reference evidence="2" key="1">
    <citation type="submission" date="2020-12" db="EMBL/GenBank/DDBJ databases">
        <authorList>
            <consortium name="Molecular Ecology Group"/>
        </authorList>
    </citation>
    <scope>NUCLEOTIDE SEQUENCE</scope>
    <source>
        <strain evidence="2">TBG_1078</strain>
    </source>
</reference>
<accession>A0A811YFB8</accession>
<feature type="transmembrane region" description="Helical" evidence="1">
    <location>
        <begin position="20"/>
        <end position="42"/>
    </location>
</feature>
<gene>
    <name evidence="2" type="ORF">NYPRO_LOCUS8721</name>
</gene>
<keyword evidence="1" id="KW-0472">Membrane</keyword>
<dbReference type="AlphaFoldDB" id="A0A811YFB8"/>
<dbReference type="Proteomes" id="UP000645828">
    <property type="component" value="Unassembled WGS sequence"/>
</dbReference>
<evidence type="ECO:0000256" key="1">
    <source>
        <dbReference type="SAM" id="Phobius"/>
    </source>
</evidence>
<protein>
    <submittedName>
        <fullName evidence="2">(raccoon dog) hypothetical protein</fullName>
    </submittedName>
</protein>
<proteinExistence type="predicted"/>
<organism evidence="2 3">
    <name type="scientific">Nyctereutes procyonoides</name>
    <name type="common">Raccoon dog</name>
    <name type="synonym">Canis procyonoides</name>
    <dbReference type="NCBI Taxonomy" id="34880"/>
    <lineage>
        <taxon>Eukaryota</taxon>
        <taxon>Metazoa</taxon>
        <taxon>Chordata</taxon>
        <taxon>Craniata</taxon>
        <taxon>Vertebrata</taxon>
        <taxon>Euteleostomi</taxon>
        <taxon>Mammalia</taxon>
        <taxon>Eutheria</taxon>
        <taxon>Laurasiatheria</taxon>
        <taxon>Carnivora</taxon>
        <taxon>Caniformia</taxon>
        <taxon>Canidae</taxon>
        <taxon>Nyctereutes</taxon>
    </lineage>
</organism>